<dbReference type="SUPFAM" id="SSF69618">
    <property type="entry name" value="HemD-like"/>
    <property type="match status" value="1"/>
</dbReference>
<comment type="function">
    <text evidence="6 9">Catalyzes cyclization of the linear tetrapyrrole, hydroxymethylbilane, to the macrocyclic uroporphyrinogen III.</text>
</comment>
<accession>A0A371B8Q0</accession>
<evidence type="ECO:0000256" key="4">
    <source>
        <dbReference type="ARBA" id="ARBA00023239"/>
    </source>
</evidence>
<dbReference type="InterPro" id="IPR003754">
    <property type="entry name" value="4pyrrol_synth_uPrphyn_synth"/>
</dbReference>
<keyword evidence="4 9" id="KW-0456">Lyase</keyword>
<dbReference type="Pfam" id="PF02602">
    <property type="entry name" value="HEM4"/>
    <property type="match status" value="1"/>
</dbReference>
<dbReference type="OrthoDB" id="7163809at2"/>
<dbReference type="EC" id="4.2.1.75" evidence="3 9"/>
<dbReference type="Gene3D" id="3.40.50.10090">
    <property type="match status" value="2"/>
</dbReference>
<evidence type="ECO:0000259" key="10">
    <source>
        <dbReference type="Pfam" id="PF02602"/>
    </source>
</evidence>
<evidence type="ECO:0000256" key="2">
    <source>
        <dbReference type="ARBA" id="ARBA00008133"/>
    </source>
</evidence>
<comment type="caution">
    <text evidence="11">The sequence shown here is derived from an EMBL/GenBank/DDBJ whole genome shotgun (WGS) entry which is preliminary data.</text>
</comment>
<organism evidence="11 12">
    <name type="scientific">Undibacter mobilis</name>
    <dbReference type="NCBI Taxonomy" id="2292256"/>
    <lineage>
        <taxon>Bacteria</taxon>
        <taxon>Pseudomonadati</taxon>
        <taxon>Pseudomonadota</taxon>
        <taxon>Alphaproteobacteria</taxon>
        <taxon>Hyphomicrobiales</taxon>
        <taxon>Nitrobacteraceae</taxon>
        <taxon>Undibacter</taxon>
    </lineage>
</organism>
<dbReference type="GO" id="GO:0004852">
    <property type="term" value="F:uroporphyrinogen-III synthase activity"/>
    <property type="evidence" value="ECO:0007669"/>
    <property type="project" value="UniProtKB-UniRule"/>
</dbReference>
<proteinExistence type="inferred from homology"/>
<keyword evidence="5 9" id="KW-0627">Porphyrin biosynthesis</keyword>
<sequence>MAAPRMISPVTVIFAMPSGSATRRAANSRRLADRTSSIDGRHKPARGVTMRIVVTRPQDDGERTAAALRERGHIVVVAPLLRVEHVPLKLNQTYGAVVITSANAVAAIADHAARAALTALPLYAVGKRSAEAAQAAGFTDIHVAGGDMDDLVRLIVERRPDARAPLLYLAGEDRSGDLIGDLAMHGVAAELAVIYRAAPVSFTAELIGALQSGAVETVLHYSRRSAEQFVAGAKAAGVATQALRLRQLCLSGPIAEVLIQAGARNVAVAKRPDEPSMMALIET</sequence>
<evidence type="ECO:0000256" key="3">
    <source>
        <dbReference type="ARBA" id="ARBA00013109"/>
    </source>
</evidence>
<comment type="catalytic activity">
    <reaction evidence="8 9">
        <text>hydroxymethylbilane = uroporphyrinogen III + H2O</text>
        <dbReference type="Rhea" id="RHEA:18965"/>
        <dbReference type="ChEBI" id="CHEBI:15377"/>
        <dbReference type="ChEBI" id="CHEBI:57308"/>
        <dbReference type="ChEBI" id="CHEBI:57845"/>
        <dbReference type="EC" id="4.2.1.75"/>
    </reaction>
</comment>
<comment type="pathway">
    <text evidence="1 9">Porphyrin-containing compound metabolism; protoporphyrin-IX biosynthesis; coproporphyrinogen-III from 5-aminolevulinate: step 3/4.</text>
</comment>
<comment type="similarity">
    <text evidence="2 9">Belongs to the uroporphyrinogen-III synthase family.</text>
</comment>
<dbReference type="InterPro" id="IPR039793">
    <property type="entry name" value="UROS/Hem4"/>
</dbReference>
<evidence type="ECO:0000256" key="1">
    <source>
        <dbReference type="ARBA" id="ARBA00004772"/>
    </source>
</evidence>
<feature type="domain" description="Tetrapyrrole biosynthesis uroporphyrinogen III synthase" evidence="10">
    <location>
        <begin position="63"/>
        <end position="278"/>
    </location>
</feature>
<keyword evidence="12" id="KW-1185">Reference proteome</keyword>
<reference evidence="12" key="1">
    <citation type="submission" date="2018-08" db="EMBL/GenBank/DDBJ databases">
        <authorList>
            <person name="Kim S.-J."/>
            <person name="Jung G.-Y."/>
        </authorList>
    </citation>
    <scope>NUCLEOTIDE SEQUENCE [LARGE SCALE GENOMIC DNA]</scope>
    <source>
        <strain evidence="12">GY_H</strain>
    </source>
</reference>
<protein>
    <recommendedName>
        <fullName evidence="7 9">Uroporphyrinogen-III synthase</fullName>
        <ecNumber evidence="3 9">4.2.1.75</ecNumber>
    </recommendedName>
</protein>
<evidence type="ECO:0000313" key="11">
    <source>
        <dbReference type="EMBL" id="RDV03979.1"/>
    </source>
</evidence>
<dbReference type="InterPro" id="IPR036108">
    <property type="entry name" value="4pyrrol_syn_uPrphyn_synt_sf"/>
</dbReference>
<evidence type="ECO:0000256" key="9">
    <source>
        <dbReference type="RuleBase" id="RU366031"/>
    </source>
</evidence>
<dbReference type="AlphaFoldDB" id="A0A371B8Q0"/>
<dbReference type="CDD" id="cd06578">
    <property type="entry name" value="HemD"/>
    <property type="match status" value="1"/>
</dbReference>
<dbReference type="UniPathway" id="UPA00251">
    <property type="reaction ID" value="UER00320"/>
</dbReference>
<evidence type="ECO:0000256" key="6">
    <source>
        <dbReference type="ARBA" id="ARBA00037589"/>
    </source>
</evidence>
<evidence type="ECO:0000313" key="12">
    <source>
        <dbReference type="Proteomes" id="UP000263993"/>
    </source>
</evidence>
<gene>
    <name evidence="11" type="ORF">DXH78_04890</name>
</gene>
<dbReference type="EMBL" id="QRGO01000001">
    <property type="protein sequence ID" value="RDV03979.1"/>
    <property type="molecule type" value="Genomic_DNA"/>
</dbReference>
<dbReference type="PANTHER" id="PTHR38042:SF1">
    <property type="entry name" value="UROPORPHYRINOGEN-III SYNTHASE, CHLOROPLASTIC"/>
    <property type="match status" value="1"/>
</dbReference>
<dbReference type="PANTHER" id="PTHR38042">
    <property type="entry name" value="UROPORPHYRINOGEN-III SYNTHASE, CHLOROPLASTIC"/>
    <property type="match status" value="1"/>
</dbReference>
<dbReference type="GO" id="GO:0006780">
    <property type="term" value="P:uroporphyrinogen III biosynthetic process"/>
    <property type="evidence" value="ECO:0007669"/>
    <property type="project" value="UniProtKB-UniRule"/>
</dbReference>
<dbReference type="Proteomes" id="UP000263993">
    <property type="component" value="Unassembled WGS sequence"/>
</dbReference>
<name>A0A371B8Q0_9BRAD</name>
<evidence type="ECO:0000256" key="7">
    <source>
        <dbReference type="ARBA" id="ARBA00040167"/>
    </source>
</evidence>
<dbReference type="GO" id="GO:0006782">
    <property type="term" value="P:protoporphyrinogen IX biosynthetic process"/>
    <property type="evidence" value="ECO:0007669"/>
    <property type="project" value="UniProtKB-UniRule"/>
</dbReference>
<evidence type="ECO:0000256" key="8">
    <source>
        <dbReference type="ARBA" id="ARBA00048617"/>
    </source>
</evidence>
<evidence type="ECO:0000256" key="5">
    <source>
        <dbReference type="ARBA" id="ARBA00023244"/>
    </source>
</evidence>